<dbReference type="Proteomes" id="UP001586593">
    <property type="component" value="Unassembled WGS sequence"/>
</dbReference>
<reference evidence="5 6" key="1">
    <citation type="journal article" date="2024" name="Commun. Biol.">
        <title>Comparative genomic analysis of thermophilic fungi reveals convergent evolutionary adaptations and gene losses.</title>
        <authorList>
            <person name="Steindorff A.S."/>
            <person name="Aguilar-Pontes M.V."/>
            <person name="Robinson A.J."/>
            <person name="Andreopoulos B."/>
            <person name="LaButti K."/>
            <person name="Kuo A."/>
            <person name="Mondo S."/>
            <person name="Riley R."/>
            <person name="Otillar R."/>
            <person name="Haridas S."/>
            <person name="Lipzen A."/>
            <person name="Grimwood J."/>
            <person name="Schmutz J."/>
            <person name="Clum A."/>
            <person name="Reid I.D."/>
            <person name="Moisan M.C."/>
            <person name="Butler G."/>
            <person name="Nguyen T.T.M."/>
            <person name="Dewar K."/>
            <person name="Conant G."/>
            <person name="Drula E."/>
            <person name="Henrissat B."/>
            <person name="Hansel C."/>
            <person name="Singer S."/>
            <person name="Hutchinson M.I."/>
            <person name="de Vries R.P."/>
            <person name="Natvig D.O."/>
            <person name="Powell A.J."/>
            <person name="Tsang A."/>
            <person name="Grigoriev I.V."/>
        </authorList>
    </citation>
    <scope>NUCLEOTIDE SEQUENCE [LARGE SCALE GENOMIC DNA]</scope>
    <source>
        <strain evidence="5 6">ATCC 24622</strain>
    </source>
</reference>
<protein>
    <recommendedName>
        <fullName evidence="4">Ketoreductase domain-containing protein</fullName>
    </recommendedName>
</protein>
<dbReference type="PANTHER" id="PTHR43008">
    <property type="entry name" value="BENZIL REDUCTASE"/>
    <property type="match status" value="1"/>
</dbReference>
<evidence type="ECO:0000256" key="2">
    <source>
        <dbReference type="ARBA" id="ARBA00022857"/>
    </source>
</evidence>
<dbReference type="PRINTS" id="PR00081">
    <property type="entry name" value="GDHRDH"/>
</dbReference>
<comment type="caution">
    <text evidence="5">The sequence shown here is derived from an EMBL/GenBank/DDBJ whole genome shotgun (WGS) entry which is preliminary data.</text>
</comment>
<dbReference type="EMBL" id="JAZHXJ010000089">
    <property type="protein sequence ID" value="KAL1875700.1"/>
    <property type="molecule type" value="Genomic_DNA"/>
</dbReference>
<dbReference type="PANTHER" id="PTHR43008:SF8">
    <property type="entry name" value="BENZIL REDUCTASE ((S)-BENZOIN FORMING) IRC24"/>
    <property type="match status" value="1"/>
</dbReference>
<keyword evidence="3" id="KW-0560">Oxidoreductase</keyword>
<sequence>MVSKVIIVTGASRGIGLAVTNYLLNASHKVVLVSRSQKDLEAIKARFPSQVEFLAADLTNFDTAPKVTELALKAFGQLDGLVVNHGVLTPMQRVAESTIEAWKNIYDANLFSALALVKAAIPHLRASKGRVVFTSSGAALHAYASWGAYGSSKAALNSLAQHIAVEEPEIAVVSVGPGRVDTDMQKGLREKGTSMNPKEHADFVEAFKGGKLNKPEWPGQVIAKLAVEGKPDLAGRYLSWNSPELASYREQ</sequence>
<evidence type="ECO:0000313" key="6">
    <source>
        <dbReference type="Proteomes" id="UP001586593"/>
    </source>
</evidence>
<dbReference type="SUPFAM" id="SSF51735">
    <property type="entry name" value="NAD(P)-binding Rossmann-fold domains"/>
    <property type="match status" value="1"/>
</dbReference>
<keyword evidence="2" id="KW-0521">NADP</keyword>
<gene>
    <name evidence="5" type="ORF">VTK73DRAFT_9955</name>
</gene>
<dbReference type="InterPro" id="IPR020904">
    <property type="entry name" value="Sc_DH/Rdtase_CS"/>
</dbReference>
<keyword evidence="6" id="KW-1185">Reference proteome</keyword>
<dbReference type="InterPro" id="IPR002347">
    <property type="entry name" value="SDR_fam"/>
</dbReference>
<proteinExistence type="inferred from homology"/>
<dbReference type="PROSITE" id="PS00061">
    <property type="entry name" value="ADH_SHORT"/>
    <property type="match status" value="1"/>
</dbReference>
<dbReference type="InterPro" id="IPR036291">
    <property type="entry name" value="NAD(P)-bd_dom_sf"/>
</dbReference>
<accession>A0ABR3XJ50</accession>
<comment type="similarity">
    <text evidence="1">Belongs to the short-chain dehydrogenases/reductases (SDR) family.</text>
</comment>
<evidence type="ECO:0000256" key="3">
    <source>
        <dbReference type="ARBA" id="ARBA00023002"/>
    </source>
</evidence>
<dbReference type="InterPro" id="IPR057326">
    <property type="entry name" value="KR_dom"/>
</dbReference>
<evidence type="ECO:0000256" key="1">
    <source>
        <dbReference type="ARBA" id="ARBA00006484"/>
    </source>
</evidence>
<evidence type="ECO:0000259" key="4">
    <source>
        <dbReference type="SMART" id="SM00822"/>
    </source>
</evidence>
<name>A0ABR3XJ50_9PEZI</name>
<feature type="domain" description="Ketoreductase" evidence="4">
    <location>
        <begin position="4"/>
        <end position="183"/>
    </location>
</feature>
<organism evidence="5 6">
    <name type="scientific">Phialemonium thermophilum</name>
    <dbReference type="NCBI Taxonomy" id="223376"/>
    <lineage>
        <taxon>Eukaryota</taxon>
        <taxon>Fungi</taxon>
        <taxon>Dikarya</taxon>
        <taxon>Ascomycota</taxon>
        <taxon>Pezizomycotina</taxon>
        <taxon>Sordariomycetes</taxon>
        <taxon>Sordariomycetidae</taxon>
        <taxon>Cephalothecales</taxon>
        <taxon>Cephalothecaceae</taxon>
        <taxon>Phialemonium</taxon>
    </lineage>
</organism>
<evidence type="ECO:0000313" key="5">
    <source>
        <dbReference type="EMBL" id="KAL1875700.1"/>
    </source>
</evidence>
<dbReference type="SMART" id="SM00822">
    <property type="entry name" value="PKS_KR"/>
    <property type="match status" value="1"/>
</dbReference>
<dbReference type="Gene3D" id="3.40.50.720">
    <property type="entry name" value="NAD(P)-binding Rossmann-like Domain"/>
    <property type="match status" value="1"/>
</dbReference>
<dbReference type="Pfam" id="PF00106">
    <property type="entry name" value="adh_short"/>
    <property type="match status" value="1"/>
</dbReference>